<dbReference type="InterPro" id="IPR056507">
    <property type="entry name" value="wHTH-HSP90_Na-assoc"/>
</dbReference>
<sequence length="1672" mass="178971">MSATFRALLIGVPRYRDPAIDDLAFVERDLAELDAALTATGYGVTLHDPADSDRDGIDSAVETFFQDAAPGETLLLYLSGHGIHHGGQDFLVPRGALMRSHDFAARCLPLDFTPYVERSRAGDVAVFVDACREGIDLREMGGINAAAWSSMRVRRVGDRHYCHVYACSPGERARYATADGGFSLFSRALCTLVADDQGPGTLGGIADQLQRSMDALTAEHNCPRQQVRVRTETDMDRFTVIPRPRRAAAAASRGGDHPWVASATDHPAWAQTAEGPAADALREAVTGLVGRLARAHALDDARLADDPWRPLRFAERMSDRVRWLLAKVLNAEKLALSPAEAALLVLVPYLYTAHWSRAAVRVLDIAPTDLGHAPAPTDERASYEHFFGSQSRLVRRAARATAQGDTAGATGIAWWLFGRWLARRPRAHHATALAELLAPDPGGAATGGLLAELLDPEDLLTLLRAIRTAPDLSTVRPVRQLAGATDDEQDIREHLLVALLSVAHRLALDPTLLPEVIVDHLGISYAVDLEALHRTLAAARWDAHGRTRVLRAACPHPAVELALRQQAATLDALLGAIDVRAAGEPQLAPLGDLPAHATADQLHATPGPGGQAAYESTDLRFRLADDRIQELLMGERLYGDPALAIRELYQNALDACRYRDARTTFLRRRRGHPGGWAGRITFTQGTTPEGRAYIECADNGVGMGERELREVFSHAGMRFADLPEYLDEQAAWAAEGIEMHPNSQFGIGVLSYFMIADDITVTTCRLDPDGHPGHRLQVDIAGPGALFYIHDLGRAHDAGTTVRLYLRDPAKAPSCPDLLRRLLWIAPYEVTAEDGHTRLRWPPNVLSPAAPLGAEDPYAADAAREDDVRVDATSTPETWWCSVGGGVLADGLWAGIDLFGAVVNLTGAHMPELTVDRRGVLHHDAAHVTASLYREIQALLADGATVVDHDWLNELMGHRLRLADEIVRQAVAGGRRPWRFGPYDVDVTAVGHFGADATLLEAHEDGHGVVPASPEMGTASFTEAWRALAWARAGAFPGVTVEGGENGGDGGNGAIPVALPSDQVVLMGPERIGLSALPADPELGSHDPTADGPADDSGPFLPDVVKTAIHLGVSPRRVAARLAELGRPLPDGVTAPESAGPDDLVLMSRDLDGESPFLPRNGRVPLGHVLSAARLLGRTPAETAARLAEVGHPVEEGTRLPETVRDEDLLLMGTGVREGAFESTFDRWLALGVPVPLGHVLSAARLLDRTPAQVLTRLADLGHALEEGVTPPDTAEEADVSLLRTGEDKPRWLTAAEPVPPPYFVAAGERLGLTPAGVAARLGELGPGPEPGLTVPDEVGEKDLTLLSHDLDRAPPWLSAAVPVPAAHVVRAAGATGLTPEEVVARLSAWGHTVAADPAVLATLGGDDLVLLDGEPSAYGSSVDWRGPLHIGDLVRSAAASGRTLPDVAARLAELGCRVPEDVPASIAPWPGDSLLLSRDLDSAGPWLRANQPVPHHHAAAVAARLHVPLAEVVARLAELGYRLGDDDFPETLEGDDLLLISRDLDSQPPWLPRSAPVSPAHVLRAAVFSGRSPREVRDRLVAYGYQVPEASVDQTVRPGDAALMGEHFTPPPALLRPTSLLSVLRLAHDLDRTPYDVATRLAELGYPLPEGVVFSPPDDSDEPRPRPGRGA</sequence>
<dbReference type="SUPFAM" id="SSF55874">
    <property type="entry name" value="ATPase domain of HSP90 chaperone/DNA topoisomerase II/histidine kinase"/>
    <property type="match status" value="1"/>
</dbReference>
<dbReference type="Pfam" id="PF24401">
    <property type="entry name" value="iHD-CE"/>
    <property type="match status" value="1"/>
</dbReference>
<dbReference type="InterPro" id="IPR011600">
    <property type="entry name" value="Pept_C14_caspase"/>
</dbReference>
<evidence type="ECO:0000313" key="7">
    <source>
        <dbReference type="Proteomes" id="UP000268652"/>
    </source>
</evidence>
<evidence type="ECO:0000259" key="4">
    <source>
        <dbReference type="Pfam" id="PF24410"/>
    </source>
</evidence>
<dbReference type="EMBL" id="RBDX01000002">
    <property type="protein sequence ID" value="RKN12191.1"/>
    <property type="molecule type" value="Genomic_DNA"/>
</dbReference>
<feature type="domain" description="wHTH-Hsp90 Na associated" evidence="4">
    <location>
        <begin position="1140"/>
        <end position="1191"/>
    </location>
</feature>
<dbReference type="Proteomes" id="UP000268652">
    <property type="component" value="Unassembled WGS sequence"/>
</dbReference>
<organism evidence="5 8">
    <name type="scientific">Streptomyces radicis</name>
    <dbReference type="NCBI Taxonomy" id="1750517"/>
    <lineage>
        <taxon>Bacteria</taxon>
        <taxon>Bacillati</taxon>
        <taxon>Actinomycetota</taxon>
        <taxon>Actinomycetes</taxon>
        <taxon>Kitasatosporales</taxon>
        <taxon>Streptomycetaceae</taxon>
        <taxon>Streptomyces</taxon>
    </lineage>
</organism>
<dbReference type="InterPro" id="IPR036890">
    <property type="entry name" value="HATPase_C_sf"/>
</dbReference>
<evidence type="ECO:0000259" key="2">
    <source>
        <dbReference type="Pfam" id="PF00656"/>
    </source>
</evidence>
<dbReference type="Pfam" id="PF24410">
    <property type="entry name" value="wHTH-HSP90_Na-assoc"/>
    <property type="match status" value="6"/>
</dbReference>
<evidence type="ECO:0008006" key="9">
    <source>
        <dbReference type="Google" id="ProtNLM"/>
    </source>
</evidence>
<dbReference type="InterPro" id="IPR056506">
    <property type="entry name" value="iHD-CE"/>
</dbReference>
<dbReference type="Gene3D" id="3.40.50.1460">
    <property type="match status" value="1"/>
</dbReference>
<feature type="region of interest" description="Disordered" evidence="1">
    <location>
        <begin position="1078"/>
        <end position="1097"/>
    </location>
</feature>
<feature type="domain" description="wHTH-Hsp90 Na associated" evidence="4">
    <location>
        <begin position="1533"/>
        <end position="1586"/>
    </location>
</feature>
<feature type="domain" description="wHTH-Hsp90 Na associated" evidence="4">
    <location>
        <begin position="1339"/>
        <end position="1391"/>
    </location>
</feature>
<dbReference type="GO" id="GO:0004197">
    <property type="term" value="F:cysteine-type endopeptidase activity"/>
    <property type="evidence" value="ECO:0007669"/>
    <property type="project" value="InterPro"/>
</dbReference>
<dbReference type="Gene3D" id="3.30.565.10">
    <property type="entry name" value="Histidine kinase-like ATPase, C-terminal domain"/>
    <property type="match status" value="1"/>
</dbReference>
<accession>A0A3A9WG28</accession>
<comment type="caution">
    <text evidence="5">The sequence shown here is derived from an EMBL/GenBank/DDBJ whole genome shotgun (WGS) entry which is preliminary data.</text>
</comment>
<name>A0A3A9WG28_9ACTN</name>
<dbReference type="RefSeq" id="WP_120695772.1">
    <property type="nucleotide sequence ID" value="NZ_RBDX01000002.1"/>
</dbReference>
<feature type="domain" description="wHTH-Hsp90 Na associated" evidence="4">
    <location>
        <begin position="1276"/>
        <end position="1326"/>
    </location>
</feature>
<feature type="domain" description="iHD-CE" evidence="3">
    <location>
        <begin position="259"/>
        <end position="604"/>
    </location>
</feature>
<protein>
    <recommendedName>
        <fullName evidence="9">Peptidase C14 caspase catalytic subunit p20</fullName>
    </recommendedName>
</protein>
<proteinExistence type="predicted"/>
<dbReference type="EMBL" id="RBDY01000003">
    <property type="protein sequence ID" value="RKN25757.1"/>
    <property type="molecule type" value="Genomic_DNA"/>
</dbReference>
<keyword evidence="7" id="KW-1185">Reference proteome</keyword>
<gene>
    <name evidence="6" type="ORF">D7318_05705</name>
    <name evidence="5" type="ORF">D7319_04775</name>
</gene>
<feature type="domain" description="wHTH-Hsp90 Na associated" evidence="4">
    <location>
        <begin position="1205"/>
        <end position="1262"/>
    </location>
</feature>
<evidence type="ECO:0000313" key="5">
    <source>
        <dbReference type="EMBL" id="RKN12191.1"/>
    </source>
</evidence>
<feature type="domain" description="wHTH-Hsp90 Na associated" evidence="4">
    <location>
        <begin position="1471"/>
        <end position="1522"/>
    </location>
</feature>
<reference evidence="7 8" key="1">
    <citation type="submission" date="2018-09" db="EMBL/GenBank/DDBJ databases">
        <title>Streptomyces sp. nov. DS1-2, an endophytic actinomycete isolated from roots of Dendrobium scabrilingue.</title>
        <authorList>
            <person name="Kuncharoen N."/>
            <person name="Kudo T."/>
            <person name="Ohkuma M."/>
            <person name="Yuki M."/>
            <person name="Tanasupawat S."/>
        </authorList>
    </citation>
    <scope>NUCLEOTIDE SEQUENCE [LARGE SCALE GENOMIC DNA]</scope>
    <source>
        <strain evidence="5 8">AZ1-7</strain>
        <strain evidence="6 7">DS1-2</strain>
    </source>
</reference>
<feature type="region of interest" description="Disordered" evidence="1">
    <location>
        <begin position="1651"/>
        <end position="1672"/>
    </location>
</feature>
<evidence type="ECO:0000313" key="8">
    <source>
        <dbReference type="Proteomes" id="UP000275024"/>
    </source>
</evidence>
<dbReference type="Proteomes" id="UP000275024">
    <property type="component" value="Unassembled WGS sequence"/>
</dbReference>
<dbReference type="Pfam" id="PF00656">
    <property type="entry name" value="Peptidase_C14"/>
    <property type="match status" value="1"/>
</dbReference>
<dbReference type="OrthoDB" id="9802640at2"/>
<evidence type="ECO:0000259" key="3">
    <source>
        <dbReference type="Pfam" id="PF24401"/>
    </source>
</evidence>
<evidence type="ECO:0000256" key="1">
    <source>
        <dbReference type="SAM" id="MobiDB-lite"/>
    </source>
</evidence>
<dbReference type="GO" id="GO:0006508">
    <property type="term" value="P:proteolysis"/>
    <property type="evidence" value="ECO:0007669"/>
    <property type="project" value="InterPro"/>
</dbReference>
<evidence type="ECO:0000313" key="6">
    <source>
        <dbReference type="EMBL" id="RKN25757.1"/>
    </source>
</evidence>
<feature type="domain" description="Peptidase C14 caspase" evidence="2">
    <location>
        <begin position="6"/>
        <end position="214"/>
    </location>
</feature>